<dbReference type="Proteomes" id="UP001195571">
    <property type="component" value="Unassembled WGS sequence"/>
</dbReference>
<dbReference type="NCBIfam" id="TIGR00002">
    <property type="entry name" value="S16"/>
    <property type="match status" value="1"/>
</dbReference>
<dbReference type="HAMAP" id="MF_00385">
    <property type="entry name" value="Ribosomal_bS16"/>
    <property type="match status" value="1"/>
</dbReference>
<dbReference type="InterPro" id="IPR000307">
    <property type="entry name" value="Ribosomal_bS16"/>
</dbReference>
<dbReference type="PANTHER" id="PTHR12919">
    <property type="entry name" value="30S RIBOSOMAL PROTEIN S16"/>
    <property type="match status" value="1"/>
</dbReference>
<keyword evidence="2 3" id="KW-0687">Ribonucleoprotein</keyword>
<dbReference type="Gene3D" id="3.30.1320.10">
    <property type="match status" value="1"/>
</dbReference>
<accession>A0ABS5CY79</accession>
<name>A0ABS5CY79_9MOLU</name>
<organism evidence="4 5">
    <name type="scientific">Candidatus Phytoplasma meliae</name>
    <dbReference type="NCBI Taxonomy" id="1848402"/>
    <lineage>
        <taxon>Bacteria</taxon>
        <taxon>Bacillati</taxon>
        <taxon>Mycoplasmatota</taxon>
        <taxon>Mollicutes</taxon>
        <taxon>Acholeplasmatales</taxon>
        <taxon>Acholeplasmataceae</taxon>
        <taxon>Candidatus Phytoplasma</taxon>
        <taxon>16SrXIII (Mexican periwinkle virescence group)</taxon>
    </lineage>
</organism>
<evidence type="ECO:0000313" key="4">
    <source>
        <dbReference type="EMBL" id="MBP5835929.1"/>
    </source>
</evidence>
<evidence type="ECO:0000256" key="3">
    <source>
        <dbReference type="HAMAP-Rule" id="MF_00385"/>
    </source>
</evidence>
<evidence type="ECO:0000256" key="2">
    <source>
        <dbReference type="ARBA" id="ARBA00023274"/>
    </source>
</evidence>
<gene>
    <name evidence="3 4" type="primary">rpsP</name>
    <name evidence="4" type="ORF">CHTY_001665</name>
</gene>
<comment type="caution">
    <text evidence="4">The sequence shown here is derived from an EMBL/GenBank/DDBJ whole genome shotgun (WGS) entry which is preliminary data.</text>
</comment>
<dbReference type="SUPFAM" id="SSF54565">
    <property type="entry name" value="Ribosomal protein S16"/>
    <property type="match status" value="1"/>
</dbReference>
<proteinExistence type="inferred from homology"/>
<comment type="similarity">
    <text evidence="3">Belongs to the bacterial ribosomal protein bS16 family.</text>
</comment>
<dbReference type="RefSeq" id="WP_203552192.1">
    <property type="nucleotide sequence ID" value="NZ_JACAOD020000006.1"/>
</dbReference>
<dbReference type="EMBL" id="JACAOD020000006">
    <property type="protein sequence ID" value="MBP5835929.1"/>
    <property type="molecule type" value="Genomic_DNA"/>
</dbReference>
<dbReference type="Pfam" id="PF00886">
    <property type="entry name" value="Ribosomal_S16"/>
    <property type="match status" value="1"/>
</dbReference>
<keyword evidence="1 3" id="KW-0689">Ribosomal protein</keyword>
<keyword evidence="5" id="KW-1185">Reference proteome</keyword>
<evidence type="ECO:0000256" key="1">
    <source>
        <dbReference type="ARBA" id="ARBA00022980"/>
    </source>
</evidence>
<dbReference type="PANTHER" id="PTHR12919:SF20">
    <property type="entry name" value="SMALL RIBOSOMAL SUBUNIT PROTEIN BS16M"/>
    <property type="match status" value="1"/>
</dbReference>
<protein>
    <recommendedName>
        <fullName evidence="3">Small ribosomal subunit protein bS16</fullName>
    </recommendedName>
</protein>
<dbReference type="InterPro" id="IPR023803">
    <property type="entry name" value="Ribosomal_bS16_dom_sf"/>
</dbReference>
<evidence type="ECO:0000313" key="5">
    <source>
        <dbReference type="Proteomes" id="UP001195571"/>
    </source>
</evidence>
<reference evidence="4" key="1">
    <citation type="submission" date="2021-04" db="EMBL/GenBank/DDBJ databases">
        <title>Genomic features of Candidatus Phytoplasma meliae isolate ChTYXIII (1SrXIII-G).</title>
        <authorList>
            <person name="Fernandez F.D."/>
            <person name="Conci L.R."/>
        </authorList>
    </citation>
    <scope>NUCLEOTIDE SEQUENCE [LARGE SCALE GENOMIC DNA]</scope>
    <source>
        <strain evidence="4">ChTYXIII-Mo</strain>
    </source>
</reference>
<dbReference type="GO" id="GO:0005840">
    <property type="term" value="C:ribosome"/>
    <property type="evidence" value="ECO:0007669"/>
    <property type="project" value="UniProtKB-KW"/>
</dbReference>
<sequence length="94" mass="10888">MAIKMRLQRFGVHKRPFYRLVASESKNARDGKFLEILGTYDTILDIVKLDHDKIQKWLSDGAQPTKTVKKIFKKSNFIVKTANNTAYNTKNSKQ</sequence>